<dbReference type="InterPro" id="IPR019660">
    <property type="entry name" value="Put_sensory_transdc_reg_YbjN"/>
</dbReference>
<protein>
    <submittedName>
        <fullName evidence="1">YbjN domain-containing protein</fullName>
    </submittedName>
</protein>
<dbReference type="EMBL" id="JAJEQR010000031">
    <property type="protein sequence ID" value="MCC2231525.1"/>
    <property type="molecule type" value="Genomic_DNA"/>
</dbReference>
<dbReference type="RefSeq" id="WP_308454042.1">
    <property type="nucleotide sequence ID" value="NZ_JAJEQR010000031.1"/>
</dbReference>
<name>A0AAE3EBN2_9FIRM</name>
<reference evidence="1" key="1">
    <citation type="submission" date="2021-10" db="EMBL/GenBank/DDBJ databases">
        <title>Anaerobic single-cell dispensing facilitates the cultivation of human gut bacteria.</title>
        <authorList>
            <person name="Afrizal A."/>
        </authorList>
    </citation>
    <scope>NUCLEOTIDE SEQUENCE</scope>
    <source>
        <strain evidence="1">CLA-AA-H215</strain>
    </source>
</reference>
<proteinExistence type="predicted"/>
<evidence type="ECO:0000313" key="1">
    <source>
        <dbReference type="EMBL" id="MCC2231525.1"/>
    </source>
</evidence>
<organism evidence="1 2">
    <name type="scientific">Hominifimenecus microfluidus</name>
    <dbReference type="NCBI Taxonomy" id="2885348"/>
    <lineage>
        <taxon>Bacteria</taxon>
        <taxon>Bacillati</taxon>
        <taxon>Bacillota</taxon>
        <taxon>Clostridia</taxon>
        <taxon>Lachnospirales</taxon>
        <taxon>Lachnospiraceae</taxon>
        <taxon>Hominifimenecus</taxon>
    </lineage>
</organism>
<keyword evidence="2" id="KW-1185">Reference proteome</keyword>
<sequence>MIYKATRLIARAMDAEEIKYSVHEQENYSEVSAMFGVKNGPDAVVRFLSSDDDNDVRIVLFGLVRDVTEEKQAEMLKAINECNNKFRYIKFILDSDNDVNLEYDLPLRTDDCCVGEVACETFLRIMKIVEDCYPVFMKVIWS</sequence>
<accession>A0AAE3EBN2</accession>
<dbReference type="Pfam" id="PF10722">
    <property type="entry name" value="YbjN"/>
    <property type="match status" value="1"/>
</dbReference>
<evidence type="ECO:0000313" key="2">
    <source>
        <dbReference type="Proteomes" id="UP001198182"/>
    </source>
</evidence>
<gene>
    <name evidence="1" type="ORF">LKD81_11025</name>
</gene>
<dbReference type="Proteomes" id="UP001198182">
    <property type="component" value="Unassembled WGS sequence"/>
</dbReference>
<dbReference type="AlphaFoldDB" id="A0AAE3EBN2"/>
<comment type="caution">
    <text evidence="1">The sequence shown here is derived from an EMBL/GenBank/DDBJ whole genome shotgun (WGS) entry which is preliminary data.</text>
</comment>